<name>A0ABS1SII4_9MICO</name>
<dbReference type="EMBL" id="QYAC01000006">
    <property type="protein sequence ID" value="MBL3680122.1"/>
    <property type="molecule type" value="Genomic_DNA"/>
</dbReference>
<organism evidence="2 3">
    <name type="scientific">Leucobacter chromiireducens subsp. solipictus</name>
    <dbReference type="NCBI Taxonomy" id="398235"/>
    <lineage>
        <taxon>Bacteria</taxon>
        <taxon>Bacillati</taxon>
        <taxon>Actinomycetota</taxon>
        <taxon>Actinomycetes</taxon>
        <taxon>Micrococcales</taxon>
        <taxon>Microbacteriaceae</taxon>
        <taxon>Leucobacter</taxon>
    </lineage>
</organism>
<proteinExistence type="predicted"/>
<dbReference type="InterPro" id="IPR014757">
    <property type="entry name" value="Tscrpt_reg_IclR_C"/>
</dbReference>
<gene>
    <name evidence="2" type="ORF">D3230_12615</name>
</gene>
<reference evidence="2 3" key="1">
    <citation type="submission" date="2018-09" db="EMBL/GenBank/DDBJ databases">
        <title>Comparative genomics of Leucobacter spp.</title>
        <authorList>
            <person name="Reis A.C."/>
            <person name="Kolvenbach B.A."/>
            <person name="Corvini P.F.X."/>
            <person name="Nunes O.C."/>
        </authorList>
    </citation>
    <scope>NUCLEOTIDE SEQUENCE [LARGE SCALE GENOMIC DNA]</scope>
    <source>
        <strain evidence="2 3">TAN 31504</strain>
    </source>
</reference>
<dbReference type="PANTHER" id="PTHR30136">
    <property type="entry name" value="HELIX-TURN-HELIX TRANSCRIPTIONAL REGULATOR, ICLR FAMILY"/>
    <property type="match status" value="1"/>
</dbReference>
<evidence type="ECO:0000313" key="2">
    <source>
        <dbReference type="EMBL" id="MBL3680122.1"/>
    </source>
</evidence>
<feature type="domain" description="IclR-ED" evidence="1">
    <location>
        <begin position="1"/>
        <end position="173"/>
    </location>
</feature>
<sequence length="179" mass="19201">MLIALAADIPSELAIAADPHVADLAERLGETVVLAILEGDHSVIVTQSLGATSPLRVEHEIGFRQPLSRGASSLAILAHLPEDDERVARSGITAEELFAIRARGYALSKGQIRIGMFGIAAPLYQETARVAGSLAVIAPESRALRLTAHTELLRSTADLIRNAYRALRETSRAAEEYAR</sequence>
<keyword evidence="3" id="KW-1185">Reference proteome</keyword>
<dbReference type="PANTHER" id="PTHR30136:SF24">
    <property type="entry name" value="HTH-TYPE TRANSCRIPTIONAL REPRESSOR ALLR"/>
    <property type="match status" value="1"/>
</dbReference>
<dbReference type="RefSeq" id="WP_202345387.1">
    <property type="nucleotide sequence ID" value="NZ_BAAAPI010000004.1"/>
</dbReference>
<evidence type="ECO:0000259" key="1">
    <source>
        <dbReference type="PROSITE" id="PS51078"/>
    </source>
</evidence>
<comment type="caution">
    <text evidence="2">The sequence shown here is derived from an EMBL/GenBank/DDBJ whole genome shotgun (WGS) entry which is preliminary data.</text>
</comment>
<dbReference type="InterPro" id="IPR029016">
    <property type="entry name" value="GAF-like_dom_sf"/>
</dbReference>
<accession>A0ABS1SII4</accession>
<dbReference type="Gene3D" id="3.30.450.40">
    <property type="match status" value="1"/>
</dbReference>
<dbReference type="SUPFAM" id="SSF55781">
    <property type="entry name" value="GAF domain-like"/>
    <property type="match status" value="1"/>
</dbReference>
<dbReference type="Proteomes" id="UP001645859">
    <property type="component" value="Unassembled WGS sequence"/>
</dbReference>
<dbReference type="InterPro" id="IPR050707">
    <property type="entry name" value="HTH_MetabolicPath_Reg"/>
</dbReference>
<protein>
    <recommendedName>
        <fullName evidence="1">IclR-ED domain-containing protein</fullName>
    </recommendedName>
</protein>
<dbReference type="Pfam" id="PF01614">
    <property type="entry name" value="IclR_C"/>
    <property type="match status" value="1"/>
</dbReference>
<evidence type="ECO:0000313" key="3">
    <source>
        <dbReference type="Proteomes" id="UP001645859"/>
    </source>
</evidence>
<dbReference type="PROSITE" id="PS51078">
    <property type="entry name" value="ICLR_ED"/>
    <property type="match status" value="1"/>
</dbReference>